<dbReference type="GO" id="GO:0005886">
    <property type="term" value="C:plasma membrane"/>
    <property type="evidence" value="ECO:0007669"/>
    <property type="project" value="UniProtKB-SubCell"/>
</dbReference>
<gene>
    <name evidence="2" type="ORF">FDY95_01660</name>
</gene>
<reference evidence="2 3" key="1">
    <citation type="submission" date="2019-05" db="EMBL/GenBank/DDBJ databases">
        <title>Hymenobacter edaphi sp. nov., isolated from abandoned arsenic-contaminated farmland soil.</title>
        <authorList>
            <person name="Nie L."/>
        </authorList>
    </citation>
    <scope>NUCLEOTIDE SEQUENCE [LARGE SCALE GENOMIC DNA]</scope>
    <source>
        <strain evidence="2 3">1-3-3-8</strain>
    </source>
</reference>
<dbReference type="Proteomes" id="UP000305517">
    <property type="component" value="Unassembled WGS sequence"/>
</dbReference>
<dbReference type="Pfam" id="PF26314">
    <property type="entry name" value="MptA_B_family"/>
    <property type="match status" value="1"/>
</dbReference>
<dbReference type="GO" id="GO:0016758">
    <property type="term" value="F:hexosyltransferase activity"/>
    <property type="evidence" value="ECO:0007669"/>
    <property type="project" value="InterPro"/>
</dbReference>
<sequence length="454" mass="49273">MSAARRPTLLGAAALLLAATQLGLAYYTPRPHTAQLLALFGLGTLAYAALLHYRLPLRAGLLLALLLRLLWLPATPALSDDYHRFRWDGAQVAAGQSPFLHRPDEYQAGGGTLTGPPQLTPQLYQHLNSPRYYSVYPPVCQALFGLAMRLFPASELAQIIVLRLALLLAEAATALLLVRLLRRFGQPPERAFLYLLHPLVLTELVGNLHFEAVVIAGVLGALWLLTRGQLLWAAGALAVGVAAKLTPLLALPLLLRRLGWRRTVLFGLTLGVVLAASFAPFASAALLRNIGRSLDLYFHSFEFNASVYYLLRAIGYQLTGYNEIARLGTGLAATAALGVLLLAALESLPTLATLPRAALLAFTLYYLLATTVHPWYLTPLVALSCFTGWRYPAAWAALATLSYATYRTAAYHENLALVALEYLGVLLMALGDWRRRVATTPVEPAAPISPGRAD</sequence>
<feature type="transmembrane region" description="Helical" evidence="1">
    <location>
        <begin position="415"/>
        <end position="433"/>
    </location>
</feature>
<organism evidence="2 3">
    <name type="scientific">Hymenobacter jeollabukensis</name>
    <dbReference type="NCBI Taxonomy" id="2025313"/>
    <lineage>
        <taxon>Bacteria</taxon>
        <taxon>Pseudomonadati</taxon>
        <taxon>Bacteroidota</taxon>
        <taxon>Cytophagia</taxon>
        <taxon>Cytophagales</taxon>
        <taxon>Hymenobacteraceae</taxon>
        <taxon>Hymenobacter</taxon>
    </lineage>
</organism>
<feature type="transmembrane region" description="Helical" evidence="1">
    <location>
        <begin position="60"/>
        <end position="78"/>
    </location>
</feature>
<accession>A0A5R8WW46</accession>
<name>A0A5R8WW46_9BACT</name>
<dbReference type="EMBL" id="VAJM01000001">
    <property type="protein sequence ID" value="TLM96728.1"/>
    <property type="molecule type" value="Genomic_DNA"/>
</dbReference>
<dbReference type="RefSeq" id="WP_138074982.1">
    <property type="nucleotide sequence ID" value="NZ_VAJM01000001.1"/>
</dbReference>
<feature type="transmembrane region" description="Helical" evidence="1">
    <location>
        <begin position="357"/>
        <end position="377"/>
    </location>
</feature>
<feature type="transmembrane region" description="Helical" evidence="1">
    <location>
        <begin position="35"/>
        <end position="53"/>
    </location>
</feature>
<keyword evidence="1" id="KW-0472">Membrane</keyword>
<feature type="transmembrane region" description="Helical" evidence="1">
    <location>
        <begin position="263"/>
        <end position="287"/>
    </location>
</feature>
<evidence type="ECO:0000256" key="1">
    <source>
        <dbReference type="SAM" id="Phobius"/>
    </source>
</evidence>
<keyword evidence="1" id="KW-0812">Transmembrane</keyword>
<feature type="transmembrane region" description="Helical" evidence="1">
    <location>
        <begin position="230"/>
        <end position="251"/>
    </location>
</feature>
<feature type="transmembrane region" description="Helical" evidence="1">
    <location>
        <begin position="199"/>
        <end position="224"/>
    </location>
</feature>
<dbReference type="AlphaFoldDB" id="A0A5R8WW46"/>
<dbReference type="OrthoDB" id="1491846at2"/>
<comment type="caution">
    <text evidence="2">The sequence shown here is derived from an EMBL/GenBank/DDBJ whole genome shotgun (WGS) entry which is preliminary data.</text>
</comment>
<proteinExistence type="predicted"/>
<feature type="transmembrane region" description="Helical" evidence="1">
    <location>
        <begin position="324"/>
        <end position="345"/>
    </location>
</feature>
<keyword evidence="1" id="KW-1133">Transmembrane helix</keyword>
<evidence type="ECO:0000313" key="2">
    <source>
        <dbReference type="EMBL" id="TLM96728.1"/>
    </source>
</evidence>
<feature type="transmembrane region" description="Helical" evidence="1">
    <location>
        <begin position="156"/>
        <end position="178"/>
    </location>
</feature>
<protein>
    <submittedName>
        <fullName evidence="2">DUF2029 domain-containing protein</fullName>
    </submittedName>
</protein>
<keyword evidence="3" id="KW-1185">Reference proteome</keyword>
<evidence type="ECO:0000313" key="3">
    <source>
        <dbReference type="Proteomes" id="UP000305517"/>
    </source>
</evidence>